<dbReference type="CDD" id="cd07377">
    <property type="entry name" value="WHTH_GntR"/>
    <property type="match status" value="1"/>
</dbReference>
<evidence type="ECO:0000313" key="5">
    <source>
        <dbReference type="EMBL" id="SEE28052.1"/>
    </source>
</evidence>
<dbReference type="Gene3D" id="1.10.10.10">
    <property type="entry name" value="Winged helix-like DNA-binding domain superfamily/Winged helix DNA-binding domain"/>
    <property type="match status" value="1"/>
</dbReference>
<dbReference type="PROSITE" id="PS50949">
    <property type="entry name" value="HTH_GNTR"/>
    <property type="match status" value="1"/>
</dbReference>
<sequence>MTFQPVAPAQSRSQQIMAQIESQIRSGAIKVGEKLATEKELSEQFGVSRSVVREAIKLLEAMGLVVSRQGSGSYVRNDTGTAVSRLLSLSVSPNDRGVQDLFEFREGLELLSARWAAERRQSEDLDEIRTRLEENRTAARGHDAEGFTVSDWQFHSRIAEATGNQYLTVVLSAVREMQHDVVAMMSSDIGSMERAIGEHERIVDALERGDAAEAEEAARAHIASTRKNIEEMLHRER</sequence>
<accession>A0A1H5HJ71</accession>
<dbReference type="SMART" id="SM00345">
    <property type="entry name" value="HTH_GNTR"/>
    <property type="match status" value="1"/>
</dbReference>
<dbReference type="PRINTS" id="PR00035">
    <property type="entry name" value="HTHGNTR"/>
</dbReference>
<keyword evidence="3" id="KW-0804">Transcription</keyword>
<dbReference type="GO" id="GO:0003700">
    <property type="term" value="F:DNA-binding transcription factor activity"/>
    <property type="evidence" value="ECO:0007669"/>
    <property type="project" value="InterPro"/>
</dbReference>
<dbReference type="RefSeq" id="WP_089772752.1">
    <property type="nucleotide sequence ID" value="NZ_FNTX01000001.1"/>
</dbReference>
<dbReference type="GO" id="GO:0003677">
    <property type="term" value="F:DNA binding"/>
    <property type="evidence" value="ECO:0007669"/>
    <property type="project" value="UniProtKB-KW"/>
</dbReference>
<gene>
    <name evidence="5" type="ORF">SAMN04488554_1977</name>
</gene>
<dbReference type="Pfam" id="PF00392">
    <property type="entry name" value="GntR"/>
    <property type="match status" value="1"/>
</dbReference>
<dbReference type="EMBL" id="FNTX01000001">
    <property type="protein sequence ID" value="SEE28052.1"/>
    <property type="molecule type" value="Genomic_DNA"/>
</dbReference>
<dbReference type="AlphaFoldDB" id="A0A1H5HJ71"/>
<reference evidence="6" key="1">
    <citation type="submission" date="2016-10" db="EMBL/GenBank/DDBJ databases">
        <authorList>
            <person name="Varghese N."/>
            <person name="Submissions S."/>
        </authorList>
    </citation>
    <scope>NUCLEOTIDE SEQUENCE [LARGE SCALE GENOMIC DNA]</scope>
    <source>
        <strain evidence="6">DSM 21368</strain>
    </source>
</reference>
<dbReference type="OrthoDB" id="3523737at2"/>
<evidence type="ECO:0000256" key="2">
    <source>
        <dbReference type="ARBA" id="ARBA00023125"/>
    </source>
</evidence>
<dbReference type="InterPro" id="IPR036388">
    <property type="entry name" value="WH-like_DNA-bd_sf"/>
</dbReference>
<evidence type="ECO:0000256" key="1">
    <source>
        <dbReference type="ARBA" id="ARBA00023015"/>
    </source>
</evidence>
<dbReference type="SMART" id="SM00895">
    <property type="entry name" value="FCD"/>
    <property type="match status" value="1"/>
</dbReference>
<protein>
    <submittedName>
        <fullName evidence="5">Transcriptional regulator, GntR family</fullName>
    </submittedName>
</protein>
<dbReference type="STRING" id="648782.SAMN04488554_1977"/>
<feature type="domain" description="HTH gntR-type" evidence="4">
    <location>
        <begin position="10"/>
        <end position="78"/>
    </location>
</feature>
<evidence type="ECO:0000256" key="3">
    <source>
        <dbReference type="ARBA" id="ARBA00023163"/>
    </source>
</evidence>
<dbReference type="Proteomes" id="UP000199220">
    <property type="component" value="Unassembled WGS sequence"/>
</dbReference>
<evidence type="ECO:0000259" key="4">
    <source>
        <dbReference type="PROSITE" id="PS50949"/>
    </source>
</evidence>
<dbReference type="SUPFAM" id="SSF46785">
    <property type="entry name" value="Winged helix' DNA-binding domain"/>
    <property type="match status" value="1"/>
</dbReference>
<name>A0A1H5HJ71_9MICO</name>
<evidence type="ECO:0000313" key="6">
    <source>
        <dbReference type="Proteomes" id="UP000199220"/>
    </source>
</evidence>
<dbReference type="Pfam" id="PF07729">
    <property type="entry name" value="FCD"/>
    <property type="match status" value="1"/>
</dbReference>
<dbReference type="SUPFAM" id="SSF48008">
    <property type="entry name" value="GntR ligand-binding domain-like"/>
    <property type="match status" value="1"/>
</dbReference>
<dbReference type="PANTHER" id="PTHR43537">
    <property type="entry name" value="TRANSCRIPTIONAL REGULATOR, GNTR FAMILY"/>
    <property type="match status" value="1"/>
</dbReference>
<dbReference type="InterPro" id="IPR008920">
    <property type="entry name" value="TF_FadR/GntR_C"/>
</dbReference>
<organism evidence="5 6">
    <name type="scientific">Ruania alba</name>
    <dbReference type="NCBI Taxonomy" id="648782"/>
    <lineage>
        <taxon>Bacteria</taxon>
        <taxon>Bacillati</taxon>
        <taxon>Actinomycetota</taxon>
        <taxon>Actinomycetes</taxon>
        <taxon>Micrococcales</taxon>
        <taxon>Ruaniaceae</taxon>
        <taxon>Ruania</taxon>
    </lineage>
</organism>
<dbReference type="Gene3D" id="1.20.120.530">
    <property type="entry name" value="GntR ligand-binding domain-like"/>
    <property type="match status" value="1"/>
</dbReference>
<keyword evidence="2" id="KW-0238">DNA-binding</keyword>
<keyword evidence="6" id="KW-1185">Reference proteome</keyword>
<keyword evidence="1" id="KW-0805">Transcription regulation</keyword>
<dbReference type="InterPro" id="IPR000524">
    <property type="entry name" value="Tscrpt_reg_HTH_GntR"/>
</dbReference>
<proteinExistence type="predicted"/>
<dbReference type="InterPro" id="IPR036390">
    <property type="entry name" value="WH_DNA-bd_sf"/>
</dbReference>
<dbReference type="PANTHER" id="PTHR43537:SF5">
    <property type="entry name" value="UXU OPERON TRANSCRIPTIONAL REGULATOR"/>
    <property type="match status" value="1"/>
</dbReference>
<dbReference type="InterPro" id="IPR011711">
    <property type="entry name" value="GntR_C"/>
</dbReference>